<dbReference type="Proteomes" id="UP000054653">
    <property type="component" value="Unassembled WGS sequence"/>
</dbReference>
<reference evidence="1 2" key="1">
    <citation type="submission" date="2015-01" db="EMBL/GenBank/DDBJ databases">
        <title>Evolution of Trichinella species and genotypes.</title>
        <authorList>
            <person name="Korhonen P.K."/>
            <person name="Edoardo P."/>
            <person name="Giuseppe L.R."/>
            <person name="Gasser R.B."/>
        </authorList>
    </citation>
    <scope>NUCLEOTIDE SEQUENCE [LARGE SCALE GENOMIC DNA]</scope>
    <source>
        <strain evidence="1">ISS120</strain>
    </source>
</reference>
<dbReference type="AlphaFoldDB" id="A0A0V1CNE0"/>
<evidence type="ECO:0000313" key="2">
    <source>
        <dbReference type="Proteomes" id="UP000054653"/>
    </source>
</evidence>
<comment type="caution">
    <text evidence="1">The sequence shown here is derived from an EMBL/GenBank/DDBJ whole genome shotgun (WGS) entry which is preliminary data.</text>
</comment>
<dbReference type="OrthoDB" id="10442096at2759"/>
<gene>
    <name evidence="1" type="ORF">T03_18021</name>
</gene>
<keyword evidence="2" id="KW-1185">Reference proteome</keyword>
<proteinExistence type="predicted"/>
<accession>A0A0V1CNE0</accession>
<name>A0A0V1CNE0_TRIBR</name>
<dbReference type="EMBL" id="JYDI01000147">
    <property type="protein sequence ID" value="KRY50574.1"/>
    <property type="molecule type" value="Genomic_DNA"/>
</dbReference>
<protein>
    <submittedName>
        <fullName evidence="1">Uncharacterized protein</fullName>
    </submittedName>
</protein>
<organism evidence="1 2">
    <name type="scientific">Trichinella britovi</name>
    <name type="common">Parasitic roundworm</name>
    <dbReference type="NCBI Taxonomy" id="45882"/>
    <lineage>
        <taxon>Eukaryota</taxon>
        <taxon>Metazoa</taxon>
        <taxon>Ecdysozoa</taxon>
        <taxon>Nematoda</taxon>
        <taxon>Enoplea</taxon>
        <taxon>Dorylaimia</taxon>
        <taxon>Trichinellida</taxon>
        <taxon>Trichinellidae</taxon>
        <taxon>Trichinella</taxon>
    </lineage>
</organism>
<evidence type="ECO:0000313" key="1">
    <source>
        <dbReference type="EMBL" id="KRY50574.1"/>
    </source>
</evidence>
<sequence>MTLGLCAPAGHDRTAAVHWKASDLCAGVSRSFAVLAKQRQPPATVRENNYYKPDQSGRTWKTSLSGTLAYIIALHLILIDFAKGDGKNLCPV</sequence>